<reference evidence="12" key="1">
    <citation type="submission" date="2018-11" db="EMBL/GenBank/DDBJ databases">
        <authorList>
            <person name="Alioto T."/>
            <person name="Alioto T."/>
        </authorList>
    </citation>
    <scope>NUCLEOTIDE SEQUENCE</scope>
</reference>
<organism evidence="12 13">
    <name type="scientific">Mytilus galloprovincialis</name>
    <name type="common">Mediterranean mussel</name>
    <dbReference type="NCBI Taxonomy" id="29158"/>
    <lineage>
        <taxon>Eukaryota</taxon>
        <taxon>Metazoa</taxon>
        <taxon>Spiralia</taxon>
        <taxon>Lophotrochozoa</taxon>
        <taxon>Mollusca</taxon>
        <taxon>Bivalvia</taxon>
        <taxon>Autobranchia</taxon>
        <taxon>Pteriomorphia</taxon>
        <taxon>Mytilida</taxon>
        <taxon>Mytiloidea</taxon>
        <taxon>Mytilidae</taxon>
        <taxon>Mytilinae</taxon>
        <taxon>Mytilus</taxon>
    </lineage>
</organism>
<dbReference type="Proteomes" id="UP000596742">
    <property type="component" value="Unassembled WGS sequence"/>
</dbReference>
<dbReference type="SMART" id="SM00341">
    <property type="entry name" value="HRDC"/>
    <property type="match status" value="1"/>
</dbReference>
<protein>
    <recommendedName>
        <fullName evidence="9">Exosome complex component 10 homolog</fullName>
    </recommendedName>
</protein>
<dbReference type="GO" id="GO:0071036">
    <property type="term" value="P:nuclear polyadenylation-dependent snoRNA catabolic process"/>
    <property type="evidence" value="ECO:0007669"/>
    <property type="project" value="TreeGrafter"/>
</dbReference>
<dbReference type="SUPFAM" id="SSF53098">
    <property type="entry name" value="Ribonuclease H-like"/>
    <property type="match status" value="1"/>
</dbReference>
<evidence type="ECO:0000313" key="13">
    <source>
        <dbReference type="Proteomes" id="UP000596742"/>
    </source>
</evidence>
<dbReference type="GO" id="GO:0000467">
    <property type="term" value="P:exonucleolytic trimming to generate mature 3'-end of 5.8S rRNA from tricistronic rRNA transcript (SSU-rRNA, 5.8S rRNA, LSU-rRNA)"/>
    <property type="evidence" value="ECO:0007669"/>
    <property type="project" value="InterPro"/>
</dbReference>
<feature type="compositionally biased region" description="Basic and acidic residues" evidence="10">
    <location>
        <begin position="730"/>
        <end position="739"/>
    </location>
</feature>
<sequence>MSEEKQTETEEEFLPGFDTLTNYTQQALTTALQATKCSNDLPATGDDFDYYSSYQGVREVLDIEGNRILNIIQSILKYQSVKGNLTGNSSAVDLEDKFDVLIDANDQILERVGGWLDEASGIKKKETTLVVASATPKHNATASWNKKSSPGQGNNLSSYRLLTARNIQRPQMRFRDKIDNVNRPFVPCIRYKPNAMKTLEESLQLPEDITPEMTENPAFQYPHPYQHELAHLKPLQKSLNVSAPMDPKPLGETECMIVTNLEELKDLCNTLMTQEEIAIDLEHHSYRSFQGLTCLMQISTRTNDYIIDTLELRNETTFNLNHVQLWVKWKVISVQVLHGADMDIGWLQRDLGLYIINMFDTGQAARVLNMARHSLAHLLQVYCQVEADKQYQLADWRIRPLPEELIKYAREDTHYLLYIYDKMRNELIERGNEQNNLLHSVIQKSTRVCSQVYRKPIYTDGLYMELYKKSKKVFNSRQLASLKNLYSWRDRIARVEDESIGYVLPNHMLLQISEILPRERQGVLACCNPIPPLVRQYLIEIHNIIMEAREVPLTTVSTPKIKEPSMYKHPKYNPDSLLNCTHDMSYQQKYQDLGNTPCLLDPTLLKENPTMFGNSKENITILKKKPLLTVFENHSPKEFTRAQRMAAAITATFVSPITQYLPETKDGKHEQVFNNWMLMKHTAVKRKEAPPTPATSSGPPAAKRQKVEVKDTGDLLQPFGKLKSGHGRILGKDTDIETSRKKKKKRKMEEEGELQLEEEEEEEEPAEDFTPYDYSKVNLNIFEGGTSKEGKKKVFDPNAGMRRRGRGSKVYKPQFSTAKSQKSSTFGKMDKSQRQQIWPK</sequence>
<evidence type="ECO:0000256" key="5">
    <source>
        <dbReference type="ARBA" id="ARBA00022835"/>
    </source>
</evidence>
<dbReference type="PANTHER" id="PTHR12124:SF47">
    <property type="entry name" value="EXOSOME COMPONENT 10"/>
    <property type="match status" value="1"/>
</dbReference>
<evidence type="ECO:0000256" key="7">
    <source>
        <dbReference type="ARBA" id="ARBA00023242"/>
    </source>
</evidence>
<dbReference type="Pfam" id="PF00570">
    <property type="entry name" value="HRDC"/>
    <property type="match status" value="1"/>
</dbReference>
<dbReference type="InterPro" id="IPR036397">
    <property type="entry name" value="RNaseH_sf"/>
</dbReference>
<dbReference type="GO" id="GO:0071051">
    <property type="term" value="P:poly(A)-dependent snoRNA 3'-end processing"/>
    <property type="evidence" value="ECO:0007669"/>
    <property type="project" value="TreeGrafter"/>
</dbReference>
<evidence type="ECO:0000256" key="2">
    <source>
        <dbReference type="ARBA" id="ARBA00022552"/>
    </source>
</evidence>
<dbReference type="CDD" id="cd06147">
    <property type="entry name" value="Rrp6p_like_exo"/>
    <property type="match status" value="1"/>
</dbReference>
<evidence type="ECO:0000256" key="1">
    <source>
        <dbReference type="ARBA" id="ARBA00004123"/>
    </source>
</evidence>
<dbReference type="InterPro" id="IPR002121">
    <property type="entry name" value="HRDC_dom"/>
</dbReference>
<dbReference type="GO" id="GO:0000175">
    <property type="term" value="F:3'-5'-RNA exonuclease activity"/>
    <property type="evidence" value="ECO:0007669"/>
    <property type="project" value="InterPro"/>
</dbReference>
<dbReference type="Pfam" id="PF08066">
    <property type="entry name" value="PMC2NT"/>
    <property type="match status" value="1"/>
</dbReference>
<dbReference type="GO" id="GO:0000176">
    <property type="term" value="C:nuclear exosome (RNase complex)"/>
    <property type="evidence" value="ECO:0007669"/>
    <property type="project" value="InterPro"/>
</dbReference>
<keyword evidence="3" id="KW-0540">Nuclease</keyword>
<comment type="caution">
    <text evidence="12">The sequence shown here is derived from an EMBL/GenBank/DDBJ whole genome shotgun (WGS) entry which is preliminary data.</text>
</comment>
<keyword evidence="6 12" id="KW-0269">Exonuclease</keyword>
<dbReference type="FunFam" id="1.10.150.80:FF:000001">
    <property type="entry name" value="Putative exosome component 10"/>
    <property type="match status" value="1"/>
</dbReference>
<evidence type="ECO:0000313" key="12">
    <source>
        <dbReference type="EMBL" id="VDH93833.1"/>
    </source>
</evidence>
<accession>A0A8B6BR08</accession>
<evidence type="ECO:0000256" key="4">
    <source>
        <dbReference type="ARBA" id="ARBA00022801"/>
    </source>
</evidence>
<dbReference type="Pfam" id="PF01612">
    <property type="entry name" value="DNA_pol_A_exo1"/>
    <property type="match status" value="1"/>
</dbReference>
<dbReference type="GO" id="GO:0071038">
    <property type="term" value="P:TRAMP-dependent tRNA surveillance pathway"/>
    <property type="evidence" value="ECO:0007669"/>
    <property type="project" value="TreeGrafter"/>
</dbReference>
<dbReference type="GO" id="GO:0071040">
    <property type="term" value="P:nuclear polyadenylation-dependent antisense transcript catabolic process"/>
    <property type="evidence" value="ECO:0007669"/>
    <property type="project" value="TreeGrafter"/>
</dbReference>
<dbReference type="GO" id="GO:0003727">
    <property type="term" value="F:single-stranded RNA binding"/>
    <property type="evidence" value="ECO:0007669"/>
    <property type="project" value="TreeGrafter"/>
</dbReference>
<feature type="region of interest" description="Disordered" evidence="10">
    <location>
        <begin position="785"/>
        <end position="840"/>
    </location>
</feature>
<dbReference type="AlphaFoldDB" id="A0A8B6BR08"/>
<gene>
    <name evidence="12" type="ORF">MGAL_10B084909</name>
</gene>
<evidence type="ECO:0000256" key="3">
    <source>
        <dbReference type="ARBA" id="ARBA00022722"/>
    </source>
</evidence>
<dbReference type="EMBL" id="UYJE01000510">
    <property type="protein sequence ID" value="VDH93833.1"/>
    <property type="molecule type" value="Genomic_DNA"/>
</dbReference>
<name>A0A8B6BR08_MYTGA</name>
<dbReference type="FunFam" id="3.30.420.10:FF:000059">
    <property type="entry name" value="Exosome complex exonuclease Rrp6"/>
    <property type="match status" value="1"/>
</dbReference>
<comment type="similarity">
    <text evidence="8">Belongs to the exosome component 10/RRP6 family.</text>
</comment>
<feature type="domain" description="HRDC" evidence="11">
    <location>
        <begin position="475"/>
        <end position="555"/>
    </location>
</feature>
<feature type="region of interest" description="Disordered" evidence="10">
    <location>
        <begin position="684"/>
        <end position="772"/>
    </location>
</feature>
<evidence type="ECO:0000256" key="10">
    <source>
        <dbReference type="SAM" id="MobiDB-lite"/>
    </source>
</evidence>
<keyword evidence="7" id="KW-0539">Nucleus</keyword>
<dbReference type="GO" id="GO:0000166">
    <property type="term" value="F:nucleotide binding"/>
    <property type="evidence" value="ECO:0007669"/>
    <property type="project" value="InterPro"/>
</dbReference>
<keyword evidence="2" id="KW-0698">rRNA processing</keyword>
<dbReference type="GO" id="GO:0005730">
    <property type="term" value="C:nucleolus"/>
    <property type="evidence" value="ECO:0007669"/>
    <property type="project" value="TreeGrafter"/>
</dbReference>
<keyword evidence="4 12" id="KW-0378">Hydrolase</keyword>
<dbReference type="InterPro" id="IPR044876">
    <property type="entry name" value="HRDC_dom_sf"/>
</dbReference>
<dbReference type="SMART" id="SM00474">
    <property type="entry name" value="35EXOc"/>
    <property type="match status" value="1"/>
</dbReference>
<dbReference type="InterPro" id="IPR002562">
    <property type="entry name" value="3'-5'_exonuclease_dom"/>
</dbReference>
<comment type="subcellular location">
    <subcellularLocation>
        <location evidence="1">Nucleus</location>
    </subcellularLocation>
</comment>
<feature type="compositionally biased region" description="Polar residues" evidence="10">
    <location>
        <begin position="814"/>
        <end position="826"/>
    </location>
</feature>
<feature type="compositionally biased region" description="Acidic residues" evidence="10">
    <location>
        <begin position="750"/>
        <end position="767"/>
    </location>
</feature>
<evidence type="ECO:0000259" key="11">
    <source>
        <dbReference type="PROSITE" id="PS50967"/>
    </source>
</evidence>
<proteinExistence type="inferred from homology"/>
<dbReference type="InterPro" id="IPR012588">
    <property type="entry name" value="Exosome-assoc_fac_Rrp6_N"/>
</dbReference>
<dbReference type="GO" id="GO:0071035">
    <property type="term" value="P:nuclear polyadenylation-dependent rRNA catabolic process"/>
    <property type="evidence" value="ECO:0007669"/>
    <property type="project" value="TreeGrafter"/>
</dbReference>
<feature type="compositionally biased region" description="Basic and acidic residues" evidence="10">
    <location>
        <begin position="786"/>
        <end position="795"/>
    </location>
</feature>
<dbReference type="GO" id="GO:0071039">
    <property type="term" value="P:nuclear polyadenylation-dependent CUT catabolic process"/>
    <property type="evidence" value="ECO:0007669"/>
    <property type="project" value="TreeGrafter"/>
</dbReference>
<dbReference type="Gene3D" id="1.10.150.80">
    <property type="entry name" value="HRDC domain"/>
    <property type="match status" value="1"/>
</dbReference>
<dbReference type="InterPro" id="IPR049559">
    <property type="entry name" value="Rrp6p-like_exo"/>
</dbReference>
<dbReference type="PROSITE" id="PS50967">
    <property type="entry name" value="HRDC"/>
    <property type="match status" value="1"/>
</dbReference>
<evidence type="ECO:0000256" key="8">
    <source>
        <dbReference type="ARBA" id="ARBA00043957"/>
    </source>
</evidence>
<evidence type="ECO:0000256" key="9">
    <source>
        <dbReference type="ARBA" id="ARBA00070365"/>
    </source>
</evidence>
<dbReference type="InterPro" id="IPR045092">
    <property type="entry name" value="Rrp6-like"/>
</dbReference>
<dbReference type="InterPro" id="IPR010997">
    <property type="entry name" value="HRDC-like_sf"/>
</dbReference>
<dbReference type="Gene3D" id="3.30.420.10">
    <property type="entry name" value="Ribonuclease H-like superfamily/Ribonuclease H"/>
    <property type="match status" value="1"/>
</dbReference>
<dbReference type="PANTHER" id="PTHR12124">
    <property type="entry name" value="POLYMYOSITIS/SCLERODERMA AUTOANTIGEN-RELATED"/>
    <property type="match status" value="1"/>
</dbReference>
<dbReference type="SUPFAM" id="SSF47819">
    <property type="entry name" value="HRDC-like"/>
    <property type="match status" value="1"/>
</dbReference>
<keyword evidence="5" id="KW-0271">Exosome</keyword>
<keyword evidence="13" id="KW-1185">Reference proteome</keyword>
<dbReference type="GO" id="GO:0071044">
    <property type="term" value="P:histone mRNA catabolic process"/>
    <property type="evidence" value="ECO:0007669"/>
    <property type="project" value="TreeGrafter"/>
</dbReference>
<dbReference type="InterPro" id="IPR012337">
    <property type="entry name" value="RNaseH-like_sf"/>
</dbReference>
<evidence type="ECO:0000256" key="6">
    <source>
        <dbReference type="ARBA" id="ARBA00022839"/>
    </source>
</evidence>
<dbReference type="GO" id="GO:0071037">
    <property type="term" value="P:nuclear polyadenylation-dependent snRNA catabolic process"/>
    <property type="evidence" value="ECO:0007669"/>
    <property type="project" value="TreeGrafter"/>
</dbReference>